<dbReference type="PANTHER" id="PTHR43537">
    <property type="entry name" value="TRANSCRIPTIONAL REGULATOR, GNTR FAMILY"/>
    <property type="match status" value="1"/>
</dbReference>
<evidence type="ECO:0000256" key="3">
    <source>
        <dbReference type="ARBA" id="ARBA00023163"/>
    </source>
</evidence>
<name>A0A2W2CLM0_9ACTN</name>
<keyword evidence="2" id="KW-0238">DNA-binding</keyword>
<dbReference type="SUPFAM" id="SSF48008">
    <property type="entry name" value="GntR ligand-binding domain-like"/>
    <property type="match status" value="1"/>
</dbReference>
<dbReference type="InterPro" id="IPR000524">
    <property type="entry name" value="Tscrpt_reg_HTH_GntR"/>
</dbReference>
<dbReference type="SMART" id="SM00345">
    <property type="entry name" value="HTH_GNTR"/>
    <property type="match status" value="1"/>
</dbReference>
<evidence type="ECO:0000313" key="6">
    <source>
        <dbReference type="EMBL" id="PZF81093.1"/>
    </source>
</evidence>
<accession>A0A2W2CLM0</accession>
<keyword evidence="7" id="KW-1185">Reference proteome</keyword>
<dbReference type="EMBL" id="POTW01000066">
    <property type="protein sequence ID" value="PZF81093.1"/>
    <property type="molecule type" value="Genomic_DNA"/>
</dbReference>
<feature type="region of interest" description="Disordered" evidence="4">
    <location>
        <begin position="11"/>
        <end position="40"/>
    </location>
</feature>
<evidence type="ECO:0000259" key="5">
    <source>
        <dbReference type="PROSITE" id="PS50949"/>
    </source>
</evidence>
<dbReference type="InterPro" id="IPR036388">
    <property type="entry name" value="WH-like_DNA-bd_sf"/>
</dbReference>
<proteinExistence type="predicted"/>
<sequence length="285" mass="31189">MGQVGERIQASIEQQRHHRTAAAAGTLGGRNISGRRRAPARLVARPQDRRRTGQESALTRLGRHFRGDRSMALLRDRAYETILHDIISGALGPGDRISERAIATRLAISTMPVKDALRRLENEGFVTAVPRQGVFVSDTAITSVQDVVVTRAALEGLAARLTAARWAAGHVTGVERSAYTDVVRTMTQLADTGDLDRVVEANSRFHVTVRRLSANRPIIQFVGVLLGVDAAMRRHVLSDRSEFALGLREHLGVHEAIVAGDEDLAEQRMRSHILRSAHDSASRAS</sequence>
<dbReference type="InterPro" id="IPR036390">
    <property type="entry name" value="WH_DNA-bd_sf"/>
</dbReference>
<protein>
    <recommendedName>
        <fullName evidence="5">HTH gntR-type domain-containing protein</fullName>
    </recommendedName>
</protein>
<dbReference type="Proteomes" id="UP000248764">
    <property type="component" value="Unassembled WGS sequence"/>
</dbReference>
<dbReference type="SUPFAM" id="SSF46785">
    <property type="entry name" value="Winged helix' DNA-binding domain"/>
    <property type="match status" value="1"/>
</dbReference>
<dbReference type="Pfam" id="PF00392">
    <property type="entry name" value="GntR"/>
    <property type="match status" value="1"/>
</dbReference>
<reference evidence="6 7" key="1">
    <citation type="submission" date="2018-01" db="EMBL/GenBank/DDBJ databases">
        <title>Draft genome sequence of Jiangella sp. GTF31.</title>
        <authorList>
            <person name="Sahin N."/>
            <person name="Ay H."/>
            <person name="Saygin H."/>
        </authorList>
    </citation>
    <scope>NUCLEOTIDE SEQUENCE [LARGE SCALE GENOMIC DNA]</scope>
    <source>
        <strain evidence="6 7">GTF31</strain>
    </source>
</reference>
<dbReference type="Gene3D" id="1.10.10.10">
    <property type="entry name" value="Winged helix-like DNA-binding domain superfamily/Winged helix DNA-binding domain"/>
    <property type="match status" value="1"/>
</dbReference>
<evidence type="ECO:0000256" key="2">
    <source>
        <dbReference type="ARBA" id="ARBA00023125"/>
    </source>
</evidence>
<dbReference type="CDD" id="cd07377">
    <property type="entry name" value="WHTH_GntR"/>
    <property type="match status" value="1"/>
</dbReference>
<comment type="caution">
    <text evidence="6">The sequence shown here is derived from an EMBL/GenBank/DDBJ whole genome shotgun (WGS) entry which is preliminary data.</text>
</comment>
<dbReference type="PANTHER" id="PTHR43537:SF49">
    <property type="entry name" value="TRANSCRIPTIONAL REGULATORY PROTEIN"/>
    <property type="match status" value="1"/>
</dbReference>
<evidence type="ECO:0000313" key="7">
    <source>
        <dbReference type="Proteomes" id="UP000248764"/>
    </source>
</evidence>
<dbReference type="GO" id="GO:0003700">
    <property type="term" value="F:DNA-binding transcription factor activity"/>
    <property type="evidence" value="ECO:0007669"/>
    <property type="project" value="InterPro"/>
</dbReference>
<dbReference type="GO" id="GO:0003677">
    <property type="term" value="F:DNA binding"/>
    <property type="evidence" value="ECO:0007669"/>
    <property type="project" value="UniProtKB-KW"/>
</dbReference>
<evidence type="ECO:0000256" key="1">
    <source>
        <dbReference type="ARBA" id="ARBA00023015"/>
    </source>
</evidence>
<dbReference type="Gene3D" id="1.20.120.530">
    <property type="entry name" value="GntR ligand-binding domain-like"/>
    <property type="match status" value="1"/>
</dbReference>
<dbReference type="InterPro" id="IPR011711">
    <property type="entry name" value="GntR_C"/>
</dbReference>
<dbReference type="Pfam" id="PF07729">
    <property type="entry name" value="FCD"/>
    <property type="match status" value="1"/>
</dbReference>
<organism evidence="6 7">
    <name type="scientific">Jiangella anatolica</name>
    <dbReference type="NCBI Taxonomy" id="2670374"/>
    <lineage>
        <taxon>Bacteria</taxon>
        <taxon>Bacillati</taxon>
        <taxon>Actinomycetota</taxon>
        <taxon>Actinomycetes</taxon>
        <taxon>Jiangellales</taxon>
        <taxon>Jiangellaceae</taxon>
        <taxon>Jiangella</taxon>
    </lineage>
</organism>
<keyword evidence="1" id="KW-0805">Transcription regulation</keyword>
<gene>
    <name evidence="6" type="ORF">C1I92_22580</name>
</gene>
<keyword evidence="3" id="KW-0804">Transcription</keyword>
<dbReference type="PROSITE" id="PS50949">
    <property type="entry name" value="HTH_GNTR"/>
    <property type="match status" value="1"/>
</dbReference>
<dbReference type="InterPro" id="IPR008920">
    <property type="entry name" value="TF_FadR/GntR_C"/>
</dbReference>
<feature type="domain" description="HTH gntR-type" evidence="5">
    <location>
        <begin position="72"/>
        <end position="139"/>
    </location>
</feature>
<evidence type="ECO:0000256" key="4">
    <source>
        <dbReference type="SAM" id="MobiDB-lite"/>
    </source>
</evidence>
<dbReference type="SMART" id="SM00895">
    <property type="entry name" value="FCD"/>
    <property type="match status" value="1"/>
</dbReference>
<dbReference type="AlphaFoldDB" id="A0A2W2CLM0"/>